<dbReference type="InterPro" id="IPR014988">
    <property type="entry name" value="Uncharacterised_YqcI/YcgG"/>
</dbReference>
<dbReference type="Proteomes" id="UP000006281">
    <property type="component" value="Chromosome"/>
</dbReference>
<protein>
    <recommendedName>
        <fullName evidence="3">YqcI/YcgG family protein</fullName>
    </recommendedName>
</protein>
<accession>K0K4K2</accession>
<dbReference type="STRING" id="1179773.BN6_45240"/>
<dbReference type="PANTHER" id="PTHR40045">
    <property type="entry name" value="YCGG FAMILY PROTEIN"/>
    <property type="match status" value="1"/>
</dbReference>
<dbReference type="OrthoDB" id="112290at2"/>
<dbReference type="BioCyc" id="SESP1179773:BN6_RS21905-MONOMER"/>
<evidence type="ECO:0000313" key="2">
    <source>
        <dbReference type="Proteomes" id="UP000006281"/>
    </source>
</evidence>
<name>K0K4K2_SACES</name>
<reference evidence="1 2" key="1">
    <citation type="journal article" date="2012" name="BMC Genomics">
        <title>Complete genome sequence of Saccharothrix espanaensis DSM 44229T and comparison to the other completely sequenced Pseudonocardiaceae.</title>
        <authorList>
            <person name="Strobel T."/>
            <person name="Al-Dilaimi A."/>
            <person name="Blom J."/>
            <person name="Gessner A."/>
            <person name="Kalinowski J."/>
            <person name="Luzhetska M."/>
            <person name="Puhler A."/>
            <person name="Szczepanowski R."/>
            <person name="Bechthold A."/>
            <person name="Ruckert C."/>
        </authorList>
    </citation>
    <scope>NUCLEOTIDE SEQUENCE [LARGE SCALE GENOMIC DNA]</scope>
    <source>
        <strain evidence="2">ATCC 51144 / DSM 44229 / JCM 9112 / NBRC 15066 / NRRL 15764</strain>
    </source>
</reference>
<dbReference type="KEGG" id="sesp:BN6_45240"/>
<evidence type="ECO:0008006" key="3">
    <source>
        <dbReference type="Google" id="ProtNLM"/>
    </source>
</evidence>
<dbReference type="EMBL" id="HE804045">
    <property type="protein sequence ID" value="CCH31804.1"/>
    <property type="molecule type" value="Genomic_DNA"/>
</dbReference>
<dbReference type="PATRIC" id="fig|1179773.3.peg.4531"/>
<proteinExistence type="predicted"/>
<sequence>MEASVIKTNEHAKLISQARVGDDASGWSRTAFGEIADRLTEPDFPCVFSKNAFRKQIVQFLFVPDAGSDGIRHLADGLLEYVELSRRWDGRLDSASPLVVVFGPAAVNARSVADYHAFGWQVLSALHDLDPAGWPEGIGTDPDSEGWSMCFDGMPLFVNMSNPAHRVRRSRNLGGHFALVVNPRERFDVFAGDTPSGRRVRANIRERVERYDGTPHSWQLGSYADGELEWRQYGLIEENAERTDRCPFTFRRA</sequence>
<gene>
    <name evidence="1" type="ordered locus">BN6_45240</name>
</gene>
<organism evidence="1 2">
    <name type="scientific">Saccharothrix espanaensis (strain ATCC 51144 / DSM 44229 / JCM 9112 / NBRC 15066 / NRRL 15764)</name>
    <dbReference type="NCBI Taxonomy" id="1179773"/>
    <lineage>
        <taxon>Bacteria</taxon>
        <taxon>Bacillati</taxon>
        <taxon>Actinomycetota</taxon>
        <taxon>Actinomycetes</taxon>
        <taxon>Pseudonocardiales</taxon>
        <taxon>Pseudonocardiaceae</taxon>
        <taxon>Saccharothrix</taxon>
    </lineage>
</organism>
<dbReference type="HOGENOM" id="CLU_067506_1_1_11"/>
<dbReference type="Pfam" id="PF08892">
    <property type="entry name" value="YqcI_YcgG"/>
    <property type="match status" value="1"/>
</dbReference>
<dbReference type="eggNOG" id="COG3403">
    <property type="taxonomic scope" value="Bacteria"/>
</dbReference>
<evidence type="ECO:0000313" key="1">
    <source>
        <dbReference type="EMBL" id="CCH31804.1"/>
    </source>
</evidence>
<keyword evidence="2" id="KW-1185">Reference proteome</keyword>
<dbReference type="AlphaFoldDB" id="K0K4K2"/>
<dbReference type="PANTHER" id="PTHR40045:SF1">
    <property type="entry name" value="YQCI_YCGG FAMILY PROTEIN"/>
    <property type="match status" value="1"/>
</dbReference>